<protein>
    <submittedName>
        <fullName evidence="1">Uncharacterized protein</fullName>
    </submittedName>
</protein>
<dbReference type="RefSeq" id="WP_213126910.1">
    <property type="nucleotide sequence ID" value="NZ_JAGYPG010000005.1"/>
</dbReference>
<evidence type="ECO:0000313" key="1">
    <source>
        <dbReference type="EMBL" id="MBS4197672.1"/>
    </source>
</evidence>
<dbReference type="EMBL" id="JAGYPG010000005">
    <property type="protein sequence ID" value="MBS4197672.1"/>
    <property type="molecule type" value="Genomic_DNA"/>
</dbReference>
<proteinExistence type="predicted"/>
<keyword evidence="2" id="KW-1185">Reference proteome</keyword>
<dbReference type="GO" id="GO:0003677">
    <property type="term" value="F:DNA binding"/>
    <property type="evidence" value="ECO:0007669"/>
    <property type="project" value="InterPro"/>
</dbReference>
<dbReference type="GO" id="GO:0015074">
    <property type="term" value="P:DNA integration"/>
    <property type="evidence" value="ECO:0007669"/>
    <property type="project" value="InterPro"/>
</dbReference>
<dbReference type="GO" id="GO:0006310">
    <property type="term" value="P:DNA recombination"/>
    <property type="evidence" value="ECO:0007669"/>
    <property type="project" value="InterPro"/>
</dbReference>
<sequence>MIRNDSTPWPLFGNAGALQKSDVLFDTNEICATKTLYSERNNMKEYELTPPKTDGSISKIEIEKPIMDMLKAVILNNDKFKINILL</sequence>
<comment type="caution">
    <text evidence="1">The sequence shown here is derived from an EMBL/GenBank/DDBJ whole genome shotgun (WGS) entry which is preliminary data.</text>
</comment>
<dbReference type="Proteomes" id="UP000681414">
    <property type="component" value="Unassembled WGS sequence"/>
</dbReference>
<evidence type="ECO:0000313" key="2">
    <source>
        <dbReference type="Proteomes" id="UP000681414"/>
    </source>
</evidence>
<dbReference type="Gene3D" id="1.10.443.10">
    <property type="entry name" value="Intergrase catalytic core"/>
    <property type="match status" value="1"/>
</dbReference>
<dbReference type="InterPro" id="IPR013762">
    <property type="entry name" value="Integrase-like_cat_sf"/>
</dbReference>
<accession>A0A942YIJ7</accession>
<organism evidence="1 2">
    <name type="scientific">Lederbergia citri</name>
    <dbReference type="NCBI Taxonomy" id="2833580"/>
    <lineage>
        <taxon>Bacteria</taxon>
        <taxon>Bacillati</taxon>
        <taxon>Bacillota</taxon>
        <taxon>Bacilli</taxon>
        <taxon>Bacillales</taxon>
        <taxon>Bacillaceae</taxon>
        <taxon>Lederbergia</taxon>
    </lineage>
</organism>
<name>A0A942YIJ7_9BACI</name>
<reference evidence="1 2" key="1">
    <citation type="submission" date="2021-05" db="EMBL/GenBank/DDBJ databases">
        <title>Novel Bacillus species.</title>
        <authorList>
            <person name="Liu G."/>
        </authorList>
    </citation>
    <scope>NUCLEOTIDE SEQUENCE [LARGE SCALE GENOMIC DNA]</scope>
    <source>
        <strain evidence="2">FJAT-49780</strain>
    </source>
</reference>
<gene>
    <name evidence="1" type="ORF">KHA97_21750</name>
</gene>
<dbReference type="AlphaFoldDB" id="A0A942YIJ7"/>